<dbReference type="GO" id="GO:0016020">
    <property type="term" value="C:membrane"/>
    <property type="evidence" value="ECO:0007669"/>
    <property type="project" value="GOC"/>
</dbReference>
<keyword evidence="1 2" id="KW-0808">Transferase</keyword>
<dbReference type="CDD" id="cd03352">
    <property type="entry name" value="LbH_LpxD"/>
    <property type="match status" value="1"/>
</dbReference>
<name>A0A249DWE8_9ENTR</name>
<dbReference type="NCBIfam" id="TIGR01853">
    <property type="entry name" value="lipid_A_lpxD"/>
    <property type="match status" value="1"/>
</dbReference>
<reference evidence="2 3" key="2">
    <citation type="submission" date="2017-09" db="EMBL/GenBank/DDBJ databases">
        <title>The genome of whitefly Bemisia tabaci, a global crop pest, provides novel insights into virus transmission, host adaptation and insecticide resistance.</title>
        <authorList>
            <person name="Kaur N."/>
            <person name="Kliot A."/>
            <person name="Pinheiro P.V."/>
            <person name="Luan J."/>
            <person name="Zheng Y."/>
            <person name="Liu W."/>
            <person name="Sun H."/>
            <person name="Yang X."/>
            <person name="Xu Y."/>
            <person name="Luo Y."/>
            <person name="Kruse A."/>
            <person name="Fisher T.W."/>
            <person name="Nelson D.R."/>
            <person name="Elimelech M."/>
            <person name="MacCoss M."/>
            <person name="Johnson R."/>
            <person name="Cohen E."/>
            <person name="Hunter W.B."/>
            <person name="Brown J.K."/>
            <person name="Jander G."/>
            <person name="Cilia M."/>
            <person name="Douglas A.E."/>
            <person name="Ghanim M."/>
            <person name="Simmons A.M."/>
            <person name="Wintermantel W.M."/>
            <person name="Ling K.-S."/>
            <person name="Fei Z."/>
        </authorList>
    </citation>
    <scope>NUCLEOTIDE SEQUENCE [LARGE SCALE GENOMIC DNA]</scope>
    <source>
        <strain evidence="2 3">MEAM1</strain>
    </source>
</reference>
<dbReference type="PANTHER" id="PTHR43378">
    <property type="entry name" value="UDP-3-O-ACYLGLUCOSAMINE N-ACYLTRANSFERASE"/>
    <property type="match status" value="1"/>
</dbReference>
<dbReference type="InterPro" id="IPR018357">
    <property type="entry name" value="Hexapep_transf_CS"/>
</dbReference>
<evidence type="ECO:0000256" key="1">
    <source>
        <dbReference type="HAMAP-Rule" id="MF_00523"/>
    </source>
</evidence>
<comment type="function">
    <text evidence="1">Catalyzes the N-acylation of UDP-3-O-(hydroxytetradecanoyl)glucosamine using 3-hydroxytetradecanoyl-ACP as the acyl donor. Is involved in the biosynthesis of lipid A, a phosphorylated glycolipid that anchors the lipopolysaccharide to the outer membrane of the cell.</text>
</comment>
<dbReference type="Gene3D" id="1.20.5.170">
    <property type="match status" value="1"/>
</dbReference>
<sequence length="345" mass="36607">MRPHFLLSDLANQLNAKLQGDGNTIITSIAPLQSAQKNQITFLTSKPYKKYLSDSQAGAIILTESDLPFCNTSALVVKDPYLAYALLSKIMDTTPAPAENIEPQAVISPTARLGKNVCIGANAVIESGVVLEDGVVIGAGCFIGKNVHIGSGTRLWANVSIYHDVEIGERCLVQSGAVIGSDGFGYANNKGKWVKIAQLGSIKIGHEVEIGASTSIDRGTLGDTIIGNGVIIDNQCQIAHNVTIGDYTAIAGGVVMAGSLKIGRYCQIGGASVINGHMEIADKVVITGMAMVMRPITEPGIYSSGIPLQSNKAWRKTAALVMQIDSMNKRLKSLKRKIDRQSITD</sequence>
<dbReference type="InterPro" id="IPR020573">
    <property type="entry name" value="UDP_GlcNAc_AcTrfase_non-rep"/>
</dbReference>
<dbReference type="InterPro" id="IPR001451">
    <property type="entry name" value="Hexapep"/>
</dbReference>
<comment type="similarity">
    <text evidence="1">Belongs to the transferase hexapeptide repeat family. LpxD subfamily.</text>
</comment>
<dbReference type="UniPathway" id="UPA00359">
    <property type="reaction ID" value="UER00479"/>
</dbReference>
<dbReference type="SUPFAM" id="SSF51161">
    <property type="entry name" value="Trimeric LpxA-like enzymes"/>
    <property type="match status" value="1"/>
</dbReference>
<dbReference type="GO" id="GO:0009245">
    <property type="term" value="P:lipid A biosynthetic process"/>
    <property type="evidence" value="ECO:0007669"/>
    <property type="project" value="UniProtKB-UniRule"/>
</dbReference>
<feature type="active site" description="Proton acceptor" evidence="1">
    <location>
        <position position="240"/>
    </location>
</feature>
<keyword evidence="1" id="KW-0444">Lipid biosynthesis</keyword>
<dbReference type="RefSeq" id="WP_016856662.1">
    <property type="nucleotide sequence ID" value="NZ_CP016303.1"/>
</dbReference>
<evidence type="ECO:0000313" key="3">
    <source>
        <dbReference type="Proteomes" id="UP000216438"/>
    </source>
</evidence>
<dbReference type="GO" id="GO:0016410">
    <property type="term" value="F:N-acyltransferase activity"/>
    <property type="evidence" value="ECO:0007669"/>
    <property type="project" value="InterPro"/>
</dbReference>
<dbReference type="FunFam" id="2.160.10.10:FF:000005">
    <property type="entry name" value="UDP-3-O-(3-hydroxymyristoyl)glucosamine N-acyltransferase"/>
    <property type="match status" value="1"/>
</dbReference>
<accession>A0A249DWE8</accession>
<keyword evidence="1" id="KW-0441">Lipid A biosynthesis</keyword>
<dbReference type="InterPro" id="IPR011004">
    <property type="entry name" value="Trimer_LpxA-like_sf"/>
</dbReference>
<keyword evidence="1" id="KW-0677">Repeat</keyword>
<comment type="pathway">
    <text evidence="1">Glycolipid biosynthesis; lipid IV(A) biosynthesis; lipid IV(A) from (3R)-3-hydroxytetradecanoyl-[acyl-carrier-protein] and UDP-N-acetyl-alpha-D-glucosamine: step 3/6.</text>
</comment>
<dbReference type="PANTHER" id="PTHR43378:SF2">
    <property type="entry name" value="UDP-3-O-ACYLGLUCOSAMINE N-ACYLTRANSFERASE 1, MITOCHONDRIAL-RELATED"/>
    <property type="match status" value="1"/>
</dbReference>
<keyword evidence="1 2" id="KW-0012">Acyltransferase</keyword>
<dbReference type="Gene3D" id="3.40.1390.10">
    <property type="entry name" value="MurE/MurF, N-terminal domain"/>
    <property type="match status" value="1"/>
</dbReference>
<dbReference type="GO" id="GO:0103118">
    <property type="term" value="F:UDP-3-O-[(3R)-3-hydroxyacyl]-glucosamine N-acyltransferase activity"/>
    <property type="evidence" value="ECO:0007669"/>
    <property type="project" value="UniProtKB-EC"/>
</dbReference>
<dbReference type="Pfam" id="PF00132">
    <property type="entry name" value="Hexapep"/>
    <property type="match status" value="3"/>
</dbReference>
<dbReference type="NCBIfam" id="NF002060">
    <property type="entry name" value="PRK00892.1"/>
    <property type="match status" value="1"/>
</dbReference>
<dbReference type="AlphaFoldDB" id="A0A249DWE8"/>
<keyword evidence="1" id="KW-0443">Lipid metabolism</keyword>
<dbReference type="HAMAP" id="MF_00523">
    <property type="entry name" value="LpxD"/>
    <property type="match status" value="1"/>
</dbReference>
<dbReference type="Gene3D" id="2.160.10.10">
    <property type="entry name" value="Hexapeptide repeat proteins"/>
    <property type="match status" value="1"/>
</dbReference>
<proteinExistence type="inferred from homology"/>
<organism evidence="2 3">
    <name type="scientific">Candidatus Hamiltonella defensa</name>
    <name type="common">Bemisia tabaci</name>
    <dbReference type="NCBI Taxonomy" id="672795"/>
    <lineage>
        <taxon>Bacteria</taxon>
        <taxon>Pseudomonadati</taxon>
        <taxon>Pseudomonadota</taxon>
        <taxon>Gammaproteobacteria</taxon>
        <taxon>Enterobacterales</taxon>
        <taxon>Enterobacteriaceae</taxon>
        <taxon>aphid secondary symbionts</taxon>
        <taxon>Candidatus Williamhamiltonella</taxon>
    </lineage>
</organism>
<protein>
    <recommendedName>
        <fullName evidence="1">UDP-3-O-(3-hydroxymyristoyl)glucosamine N-acyltransferase</fullName>
        <shortName evidence="1">UDP-3-O-(3-OHC14)-GlcN N-acyltransferase</shortName>
        <ecNumber evidence="1">2.3.1.191</ecNumber>
    </recommendedName>
    <alternativeName>
        <fullName evidence="1">UDP-3-O-(3-hydroxytetradecanoyl)glucosamine N-acyltransferase</fullName>
    </alternativeName>
</protein>
<comment type="subunit">
    <text evidence="1">Homotrimer.</text>
</comment>
<dbReference type="OrthoDB" id="9784739at2"/>
<comment type="catalytic activity">
    <reaction evidence="1">
        <text>UDP-3-O-[(3R)-3-hydroxytetradecanoyl]-alpha-D-glucosamine + (3R)-hydroxytetradecanoyl-[ACP] = UDP-2-N,3-O-bis[(3R)-3-hydroxytetradecanoyl]-alpha-D-glucosamine + holo-[ACP] + H(+)</text>
        <dbReference type="Rhea" id="RHEA:17817"/>
        <dbReference type="Rhea" id="RHEA-COMP:9646"/>
        <dbReference type="Rhea" id="RHEA-COMP:9685"/>
        <dbReference type="ChEBI" id="CHEBI:15378"/>
        <dbReference type="ChEBI" id="CHEBI:64479"/>
        <dbReference type="ChEBI" id="CHEBI:71573"/>
        <dbReference type="ChEBI" id="CHEBI:78474"/>
        <dbReference type="ChEBI" id="CHEBI:78847"/>
    </reaction>
</comment>
<dbReference type="PROSITE" id="PS00101">
    <property type="entry name" value="HEXAPEP_TRANSFERASES"/>
    <property type="match status" value="1"/>
</dbReference>
<evidence type="ECO:0000313" key="2">
    <source>
        <dbReference type="EMBL" id="ASX25699.1"/>
    </source>
</evidence>
<gene>
    <name evidence="1" type="primary">lpxD</name>
    <name evidence="2" type="ORF">BA171_00500</name>
</gene>
<dbReference type="EC" id="2.3.1.191" evidence="1"/>
<dbReference type="InterPro" id="IPR007691">
    <property type="entry name" value="LpxD"/>
</dbReference>
<comment type="catalytic activity">
    <reaction evidence="1">
        <text>a UDP-3-O-[(3R)-3-hydroxyacyl]-alpha-D-glucosamine + a (3R)-hydroxyacyl-[ACP] = a UDP-2-N,3-O-bis[(3R)-3-hydroxyacyl]-alpha-D-glucosamine + holo-[ACP] + H(+)</text>
        <dbReference type="Rhea" id="RHEA:53836"/>
        <dbReference type="Rhea" id="RHEA-COMP:9685"/>
        <dbReference type="Rhea" id="RHEA-COMP:9945"/>
        <dbReference type="ChEBI" id="CHEBI:15378"/>
        <dbReference type="ChEBI" id="CHEBI:64479"/>
        <dbReference type="ChEBI" id="CHEBI:78827"/>
        <dbReference type="ChEBI" id="CHEBI:137740"/>
        <dbReference type="ChEBI" id="CHEBI:137748"/>
        <dbReference type="EC" id="2.3.1.191"/>
    </reaction>
</comment>
<reference evidence="3" key="1">
    <citation type="submission" date="2016-06" db="EMBL/GenBank/DDBJ databases">
        <authorList>
            <person name="Chen W."/>
            <person name="Hasegawa D.K."/>
        </authorList>
    </citation>
    <scope>NUCLEOTIDE SEQUENCE [LARGE SCALE GENOMIC DNA]</scope>
    <source>
        <strain evidence="3">MEAM1</strain>
    </source>
</reference>
<dbReference type="EMBL" id="CP016303">
    <property type="protein sequence ID" value="ASX25699.1"/>
    <property type="molecule type" value="Genomic_DNA"/>
</dbReference>
<dbReference type="Proteomes" id="UP000216438">
    <property type="component" value="Chromosome"/>
</dbReference>
<dbReference type="Pfam" id="PF04613">
    <property type="entry name" value="LpxD"/>
    <property type="match status" value="1"/>
</dbReference>